<evidence type="ECO:0000259" key="3">
    <source>
        <dbReference type="PROSITE" id="PS50081"/>
    </source>
</evidence>
<reference evidence="4 5" key="1">
    <citation type="journal article" date="2021" name="Cell">
        <title>Tracing the genetic footprints of vertebrate landing in non-teleost ray-finned fishes.</title>
        <authorList>
            <person name="Bi X."/>
            <person name="Wang K."/>
            <person name="Yang L."/>
            <person name="Pan H."/>
            <person name="Jiang H."/>
            <person name="Wei Q."/>
            <person name="Fang M."/>
            <person name="Yu H."/>
            <person name="Zhu C."/>
            <person name="Cai Y."/>
            <person name="He Y."/>
            <person name="Gan X."/>
            <person name="Zeng H."/>
            <person name="Yu D."/>
            <person name="Zhu Y."/>
            <person name="Jiang H."/>
            <person name="Qiu Q."/>
            <person name="Yang H."/>
            <person name="Zhang Y.E."/>
            <person name="Wang W."/>
            <person name="Zhu M."/>
            <person name="He S."/>
            <person name="Zhang G."/>
        </authorList>
    </citation>
    <scope>NUCLEOTIDE SEQUENCE [LARGE SCALE GENOMIC DNA]</scope>
    <source>
        <strain evidence="4">Bchr_013</strain>
    </source>
</reference>
<dbReference type="Proteomes" id="UP000886611">
    <property type="component" value="Unassembled WGS sequence"/>
</dbReference>
<keyword evidence="4" id="KW-0418">Kinase</keyword>
<dbReference type="InterPro" id="IPR046349">
    <property type="entry name" value="C1-like_sf"/>
</dbReference>
<dbReference type="EMBL" id="JAATIS010008546">
    <property type="protein sequence ID" value="KAG2457592.1"/>
    <property type="molecule type" value="Genomic_DNA"/>
</dbReference>
<keyword evidence="5" id="KW-1185">Reference proteome</keyword>
<evidence type="ECO:0000313" key="5">
    <source>
        <dbReference type="Proteomes" id="UP000886611"/>
    </source>
</evidence>
<comment type="caution">
    <text evidence="4">The sequence shown here is derived from an EMBL/GenBank/DDBJ whole genome shotgun (WGS) entry which is preliminary data.</text>
</comment>
<dbReference type="PRINTS" id="PR00008">
    <property type="entry name" value="DAGPEDOMAIN"/>
</dbReference>
<evidence type="ECO:0000256" key="2">
    <source>
        <dbReference type="ARBA" id="ARBA00022833"/>
    </source>
</evidence>
<dbReference type="GO" id="GO:0046872">
    <property type="term" value="F:metal ion binding"/>
    <property type="evidence" value="ECO:0007669"/>
    <property type="project" value="UniProtKB-KW"/>
</dbReference>
<sequence>MAQLPSPTAVMAPSSLGSSSAPVANVFQRKGALKQKNVMEVKNHQFVARFFKQPTFCSHCTDFIW</sequence>
<dbReference type="PROSITE" id="PS50081">
    <property type="entry name" value="ZF_DAG_PE_2"/>
    <property type="match status" value="1"/>
</dbReference>
<keyword evidence="2" id="KW-0862">Zinc</keyword>
<dbReference type="SUPFAM" id="SSF57889">
    <property type="entry name" value="Cysteine-rich domain"/>
    <property type="match status" value="1"/>
</dbReference>
<feature type="non-terminal residue" evidence="4">
    <location>
        <position position="65"/>
    </location>
</feature>
<evidence type="ECO:0000313" key="4">
    <source>
        <dbReference type="EMBL" id="KAG2457592.1"/>
    </source>
</evidence>
<feature type="domain" description="Phorbol-ester/DAG-type" evidence="3">
    <location>
        <begin position="43"/>
        <end position="65"/>
    </location>
</feature>
<dbReference type="InterPro" id="IPR002219">
    <property type="entry name" value="PKC_DAG/PE"/>
</dbReference>
<gene>
    <name evidence="4" type="primary">Prkca_2</name>
    <name evidence="4" type="ORF">GTO96_0011803</name>
</gene>
<accession>A0A8X7WZ27</accession>
<dbReference type="AlphaFoldDB" id="A0A8X7WZ27"/>
<evidence type="ECO:0000256" key="1">
    <source>
        <dbReference type="ARBA" id="ARBA00022723"/>
    </source>
</evidence>
<dbReference type="GO" id="GO:0016301">
    <property type="term" value="F:kinase activity"/>
    <property type="evidence" value="ECO:0007669"/>
    <property type="project" value="UniProtKB-KW"/>
</dbReference>
<dbReference type="InterPro" id="IPR020454">
    <property type="entry name" value="DAG/PE-bd"/>
</dbReference>
<dbReference type="Gene3D" id="3.30.60.20">
    <property type="match status" value="1"/>
</dbReference>
<organism evidence="4 5">
    <name type="scientific">Polypterus senegalus</name>
    <name type="common">Senegal bichir</name>
    <dbReference type="NCBI Taxonomy" id="55291"/>
    <lineage>
        <taxon>Eukaryota</taxon>
        <taxon>Metazoa</taxon>
        <taxon>Chordata</taxon>
        <taxon>Craniata</taxon>
        <taxon>Vertebrata</taxon>
        <taxon>Euteleostomi</taxon>
        <taxon>Actinopterygii</taxon>
        <taxon>Polypteriformes</taxon>
        <taxon>Polypteridae</taxon>
        <taxon>Polypterus</taxon>
    </lineage>
</organism>
<name>A0A8X7WZ27_POLSE</name>
<protein>
    <submittedName>
        <fullName evidence="4">KPCA kinase</fullName>
    </submittedName>
</protein>
<keyword evidence="4" id="KW-0808">Transferase</keyword>
<proteinExistence type="predicted"/>
<keyword evidence="1" id="KW-0479">Metal-binding</keyword>
<feature type="non-terminal residue" evidence="4">
    <location>
        <position position="1"/>
    </location>
</feature>